<accession>L2GPZ3</accession>
<dbReference type="OrthoDB" id="2196166at2759"/>
<dbReference type="PANTHER" id="PTHR45808">
    <property type="entry name" value="RHO GTPASE-ACTIVATING PROTEIN 68F"/>
    <property type="match status" value="1"/>
</dbReference>
<dbReference type="InterPro" id="IPR000198">
    <property type="entry name" value="RhoGAP_dom"/>
</dbReference>
<dbReference type="InterPro" id="IPR008936">
    <property type="entry name" value="Rho_GTPase_activation_prot"/>
</dbReference>
<keyword evidence="3" id="KW-1185">Reference proteome</keyword>
<dbReference type="GO" id="GO:0005737">
    <property type="term" value="C:cytoplasm"/>
    <property type="evidence" value="ECO:0007669"/>
    <property type="project" value="TreeGrafter"/>
</dbReference>
<sequence>MENYVPRIKSIDYVLKTIKETSVYKRGLSSVELKTDSGGKCPKELFSSLSTIEKGILRKKCIEYLSQHKNGFFMQMLCISKEAGTQKKMHESLFELIVAIESKCLDKPGIFRREGDKEAYKTLVEKMTSGQKVDFSEYDALILGSALKSYIRDYLDGFFDPVHLEAIVSKVMGYKNKDTLKLCKYLVFSLSPQRRRCLLAIRNLFNKIEENKEITKMSYESLCNIFLSYNDTTKYL</sequence>
<gene>
    <name evidence="2" type="ORF">VICG_00416</name>
</gene>
<proteinExistence type="predicted"/>
<evidence type="ECO:0000313" key="3">
    <source>
        <dbReference type="Proteomes" id="UP000011082"/>
    </source>
</evidence>
<dbReference type="GO" id="GO:0007264">
    <property type="term" value="P:small GTPase-mediated signal transduction"/>
    <property type="evidence" value="ECO:0007669"/>
    <property type="project" value="TreeGrafter"/>
</dbReference>
<feature type="domain" description="Rho-GAP" evidence="1">
    <location>
        <begin position="74"/>
        <end position="236"/>
    </location>
</feature>
<dbReference type="SUPFAM" id="SSF48350">
    <property type="entry name" value="GTPase activation domain, GAP"/>
    <property type="match status" value="1"/>
</dbReference>
<organism evidence="2 3">
    <name type="scientific">Vittaforma corneae (strain ATCC 50505)</name>
    <name type="common">Microsporidian parasite</name>
    <name type="synonym">Nosema corneum</name>
    <dbReference type="NCBI Taxonomy" id="993615"/>
    <lineage>
        <taxon>Eukaryota</taxon>
        <taxon>Fungi</taxon>
        <taxon>Fungi incertae sedis</taxon>
        <taxon>Microsporidia</taxon>
        <taxon>Nosematidae</taxon>
        <taxon>Vittaforma</taxon>
    </lineage>
</organism>
<dbReference type="VEuPathDB" id="MicrosporidiaDB:VICG_00416"/>
<dbReference type="Gene3D" id="1.10.555.10">
    <property type="entry name" value="Rho GTPase activation protein"/>
    <property type="match status" value="1"/>
</dbReference>
<evidence type="ECO:0000259" key="1">
    <source>
        <dbReference type="PROSITE" id="PS50238"/>
    </source>
</evidence>
<dbReference type="PROSITE" id="PS50238">
    <property type="entry name" value="RHOGAP"/>
    <property type="match status" value="1"/>
</dbReference>
<reference evidence="3" key="1">
    <citation type="submission" date="2011-05" db="EMBL/GenBank/DDBJ databases">
        <title>The genome sequence of Vittaforma corneae strain ATCC 50505.</title>
        <authorList>
            <consortium name="The Broad Institute Genome Sequencing Platform"/>
            <person name="Cuomo C."/>
            <person name="Didier E."/>
            <person name="Bowers L."/>
            <person name="Young S.K."/>
            <person name="Zeng Q."/>
            <person name="Gargeya S."/>
            <person name="Fitzgerald M."/>
            <person name="Haas B."/>
            <person name="Abouelleil A."/>
            <person name="Alvarado L."/>
            <person name="Arachchi H.M."/>
            <person name="Berlin A."/>
            <person name="Chapman S.B."/>
            <person name="Gearin G."/>
            <person name="Goldberg J."/>
            <person name="Griggs A."/>
            <person name="Gujja S."/>
            <person name="Hansen M."/>
            <person name="Heiman D."/>
            <person name="Howarth C."/>
            <person name="Larimer J."/>
            <person name="Lui A."/>
            <person name="MacDonald P.J.P."/>
            <person name="McCowen C."/>
            <person name="Montmayeur A."/>
            <person name="Murphy C."/>
            <person name="Neiman D."/>
            <person name="Pearson M."/>
            <person name="Priest M."/>
            <person name="Roberts A."/>
            <person name="Saif S."/>
            <person name="Shea T."/>
            <person name="Sisk P."/>
            <person name="Stolte C."/>
            <person name="Sykes S."/>
            <person name="Wortman J."/>
            <person name="Nusbaum C."/>
            <person name="Birren B."/>
        </authorList>
    </citation>
    <scope>NUCLEOTIDE SEQUENCE [LARGE SCALE GENOMIC DNA]</scope>
    <source>
        <strain evidence="3">ATCC 50505</strain>
    </source>
</reference>
<dbReference type="SMART" id="SM00324">
    <property type="entry name" value="RhoGAP"/>
    <property type="match status" value="1"/>
</dbReference>
<name>L2GPZ3_VITCO</name>
<dbReference type="InParanoid" id="L2GPZ3"/>
<dbReference type="HOGENOM" id="CLU_1176205_0_0_1"/>
<dbReference type="CDD" id="cd00159">
    <property type="entry name" value="RhoGAP"/>
    <property type="match status" value="1"/>
</dbReference>
<dbReference type="RefSeq" id="XP_007603869.1">
    <property type="nucleotide sequence ID" value="XM_007603807.1"/>
</dbReference>
<protein>
    <recommendedName>
        <fullName evidence="1">Rho-GAP domain-containing protein</fullName>
    </recommendedName>
</protein>
<dbReference type="GO" id="GO:0005096">
    <property type="term" value="F:GTPase activator activity"/>
    <property type="evidence" value="ECO:0007669"/>
    <property type="project" value="TreeGrafter"/>
</dbReference>
<dbReference type="GeneID" id="19881134"/>
<dbReference type="Pfam" id="PF00620">
    <property type="entry name" value="RhoGAP"/>
    <property type="match status" value="1"/>
</dbReference>
<dbReference type="Proteomes" id="UP000011082">
    <property type="component" value="Unassembled WGS sequence"/>
</dbReference>
<evidence type="ECO:0000313" key="2">
    <source>
        <dbReference type="EMBL" id="ELA42664.1"/>
    </source>
</evidence>
<dbReference type="AlphaFoldDB" id="L2GPZ3"/>
<dbReference type="EMBL" id="JH370131">
    <property type="protein sequence ID" value="ELA42664.1"/>
    <property type="molecule type" value="Genomic_DNA"/>
</dbReference>
<dbReference type="PANTHER" id="PTHR45808:SF2">
    <property type="entry name" value="RHO GTPASE-ACTIVATING PROTEIN 68F"/>
    <property type="match status" value="1"/>
</dbReference>